<evidence type="ECO:0000313" key="2">
    <source>
        <dbReference type="EMBL" id="MBY82887.1"/>
    </source>
</evidence>
<sequence>MAEAFDHVWYNGLLHKIRFSPASLYLTIKFFLAKRTFQVRIEDELWISHPIKLGVPQGSILIPTLYNLYTADIPHLKNTTLATNITNDAVIMSSNKCLETATDL</sequence>
<gene>
    <name evidence="2" type="primary">RTase_52</name>
    <name evidence="2" type="ORF">g.27948</name>
</gene>
<evidence type="ECO:0000259" key="1">
    <source>
        <dbReference type="PROSITE" id="PS50878"/>
    </source>
</evidence>
<dbReference type="EMBL" id="GGMS01013684">
    <property type="protein sequence ID" value="MBY82887.1"/>
    <property type="molecule type" value="Transcribed_RNA"/>
</dbReference>
<feature type="domain" description="Reverse transcriptase" evidence="1">
    <location>
        <begin position="1"/>
        <end position="104"/>
    </location>
</feature>
<keyword evidence="2" id="KW-0808">Transferase</keyword>
<dbReference type="GO" id="GO:0003964">
    <property type="term" value="F:RNA-directed DNA polymerase activity"/>
    <property type="evidence" value="ECO:0007669"/>
    <property type="project" value="UniProtKB-KW"/>
</dbReference>
<dbReference type="PROSITE" id="PS50878">
    <property type="entry name" value="RT_POL"/>
    <property type="match status" value="1"/>
</dbReference>
<dbReference type="AlphaFoldDB" id="A0A2S2QYQ1"/>
<protein>
    <submittedName>
        <fullName evidence="2">Putative RNA-directed DNA polymerase</fullName>
    </submittedName>
</protein>
<organism evidence="2">
    <name type="scientific">Sipha flava</name>
    <name type="common">yellow sugarcane aphid</name>
    <dbReference type="NCBI Taxonomy" id="143950"/>
    <lineage>
        <taxon>Eukaryota</taxon>
        <taxon>Metazoa</taxon>
        <taxon>Ecdysozoa</taxon>
        <taxon>Arthropoda</taxon>
        <taxon>Hexapoda</taxon>
        <taxon>Insecta</taxon>
        <taxon>Pterygota</taxon>
        <taxon>Neoptera</taxon>
        <taxon>Paraneoptera</taxon>
        <taxon>Hemiptera</taxon>
        <taxon>Sternorrhyncha</taxon>
        <taxon>Aphidomorpha</taxon>
        <taxon>Aphidoidea</taxon>
        <taxon>Aphididae</taxon>
        <taxon>Sipha</taxon>
    </lineage>
</organism>
<keyword evidence="2" id="KW-0695">RNA-directed DNA polymerase</keyword>
<dbReference type="InterPro" id="IPR000477">
    <property type="entry name" value="RT_dom"/>
</dbReference>
<name>A0A2S2QYQ1_9HEMI</name>
<reference evidence="2" key="1">
    <citation type="submission" date="2018-04" db="EMBL/GenBank/DDBJ databases">
        <title>Transcriptome assembly of Sipha flava.</title>
        <authorList>
            <person name="Scully E.D."/>
            <person name="Geib S.M."/>
            <person name="Palmer N.A."/>
            <person name="Koch K."/>
            <person name="Bradshaw J."/>
            <person name="Heng-Moss T."/>
            <person name="Sarath G."/>
        </authorList>
    </citation>
    <scope>NUCLEOTIDE SEQUENCE</scope>
</reference>
<keyword evidence="2" id="KW-0548">Nucleotidyltransferase</keyword>
<accession>A0A2S2QYQ1</accession>
<proteinExistence type="predicted"/>